<protein>
    <submittedName>
        <fullName evidence="1">Uncharacterized protein</fullName>
    </submittedName>
</protein>
<reference evidence="1" key="3">
    <citation type="submission" date="2025-09" db="UniProtKB">
        <authorList>
            <consortium name="Ensembl"/>
        </authorList>
    </citation>
    <scope>IDENTIFICATION</scope>
</reference>
<name>A0AC11DAH9_SHEEP</name>
<reference evidence="1" key="2">
    <citation type="submission" date="2025-08" db="UniProtKB">
        <authorList>
            <consortium name="Ensembl"/>
        </authorList>
    </citation>
    <scope>IDENTIFICATION</scope>
</reference>
<sequence>MPVSSLAHFLIGSFIFLELSCIYYLYIFEISCLSLASFVIFSHSEGCLFTLLIVSFVVPKLLILIRSHLFIFAFISNILGGGSYRILLWFMLENILLMFSSRSFIVSGLTFRSLIHFDFIFVYVVRKCSSFILLQVVDQFSQHHLLKRLSLIHCIFLLPLSKIRCP</sequence>
<reference evidence="1" key="1">
    <citation type="submission" date="2020-11" db="EMBL/GenBank/DDBJ databases">
        <authorList>
            <person name="Davenport K.M."/>
            <person name="Bickhart D.M."/>
            <person name="Smith T.P.L."/>
            <person name="Murdoch B.M."/>
            <person name="Rosen B.D."/>
        </authorList>
    </citation>
    <scope>NUCLEOTIDE SEQUENCE [LARGE SCALE GENOMIC DNA]</scope>
    <source>
        <strain evidence="1">OAR_USU_Benz2616</strain>
    </source>
</reference>
<proteinExistence type="predicted"/>
<organism evidence="1">
    <name type="scientific">Ovis aries</name>
    <name type="common">Sheep</name>
    <dbReference type="NCBI Taxonomy" id="9940"/>
    <lineage>
        <taxon>Eukaryota</taxon>
        <taxon>Metazoa</taxon>
        <taxon>Chordata</taxon>
        <taxon>Craniata</taxon>
        <taxon>Vertebrata</taxon>
        <taxon>Euteleostomi</taxon>
        <taxon>Mammalia</taxon>
        <taxon>Eutheria</taxon>
        <taxon>Laurasiatheria</taxon>
        <taxon>Artiodactyla</taxon>
        <taxon>Ruminantia</taxon>
        <taxon>Pecora</taxon>
        <taxon>Bovidae</taxon>
        <taxon>Caprinae</taxon>
        <taxon>Ovis</taxon>
    </lineage>
</organism>
<evidence type="ECO:0000313" key="1">
    <source>
        <dbReference type="Ensembl" id="ENSOARP00020041959.1"/>
    </source>
</evidence>
<dbReference type="Ensembl" id="ENSOART00020052911.1">
    <property type="protein sequence ID" value="ENSOARP00020041959.1"/>
    <property type="gene ID" value="ENSOARG00020032793.1"/>
</dbReference>
<accession>A0AC11DAH9</accession>